<reference evidence="1 3" key="1">
    <citation type="submission" date="2019-07" db="EMBL/GenBank/DDBJ databases">
        <title>Complete Genome Sequence of drought tolerant Plant Growth-Promoting Rhizobacterium Glutamicibacter halophytocola DR408.</title>
        <authorList>
            <person name="Nishu S.D."/>
            <person name="Lee T.K."/>
        </authorList>
    </citation>
    <scope>NUCLEOTIDE SEQUENCE [LARGE SCALE GENOMIC DNA]</scope>
    <source>
        <strain evidence="1 3">DR408</strain>
    </source>
</reference>
<name>A0A5B8ITF9_9MICC</name>
<dbReference type="InterPro" id="IPR027417">
    <property type="entry name" value="P-loop_NTPase"/>
</dbReference>
<dbReference type="Gene3D" id="3.40.50.300">
    <property type="entry name" value="P-loop containing nucleotide triphosphate hydrolases"/>
    <property type="match status" value="1"/>
</dbReference>
<dbReference type="AlphaFoldDB" id="A0A5B8ITF9"/>
<dbReference type="Proteomes" id="UP000320717">
    <property type="component" value="Chromosome"/>
</dbReference>
<dbReference type="PANTHER" id="PTHR10285">
    <property type="entry name" value="URIDINE KINASE"/>
    <property type="match status" value="1"/>
</dbReference>
<dbReference type="GO" id="GO:0016301">
    <property type="term" value="F:kinase activity"/>
    <property type="evidence" value="ECO:0007669"/>
    <property type="project" value="UniProtKB-KW"/>
</dbReference>
<evidence type="ECO:0000313" key="3">
    <source>
        <dbReference type="Proteomes" id="UP000320717"/>
    </source>
</evidence>
<organism evidence="2 4">
    <name type="scientific">Glutamicibacter halophytocola</name>
    <dbReference type="NCBI Taxonomy" id="1933880"/>
    <lineage>
        <taxon>Bacteria</taxon>
        <taxon>Bacillati</taxon>
        <taxon>Actinomycetota</taxon>
        <taxon>Actinomycetes</taxon>
        <taxon>Micrococcales</taxon>
        <taxon>Micrococcaceae</taxon>
        <taxon>Glutamicibacter</taxon>
    </lineage>
</organism>
<reference evidence="2" key="2">
    <citation type="journal article" date="2022" name="Pest Manag. Sci.">
        <title>Glutamicibacter halophytocola-mediated host fitness of potato tuber moth on Solanaceae crops.</title>
        <authorList>
            <person name="Wang W."/>
            <person name="Xiao G."/>
            <person name="Du G."/>
            <person name="Chang L."/>
            <person name="Yang Y."/>
            <person name="Ye J."/>
            <person name="Chen B."/>
        </authorList>
    </citation>
    <scope>NUCLEOTIDE SEQUENCE</scope>
    <source>
        <strain evidence="2">S2</strain>
    </source>
</reference>
<dbReference type="RefSeq" id="WP_146277904.1">
    <property type="nucleotide sequence ID" value="NZ_CP042260.1"/>
</dbReference>
<accession>A0A5B8ITF9</accession>
<evidence type="ECO:0000313" key="1">
    <source>
        <dbReference type="EMBL" id="QDY67648.1"/>
    </source>
</evidence>
<dbReference type="EMBL" id="CP042260">
    <property type="protein sequence ID" value="QDY67648.1"/>
    <property type="molecule type" value="Genomic_DNA"/>
</dbReference>
<dbReference type="OrthoDB" id="572586at2"/>
<sequence>MENFMKVLADKVLERIGHERALVAIDGVDGSGKTSFTAKLAAEITNRAVITIHVDNFLNPASKRHAQGRTSPKGFWEDTYDYDSLFRNVLIPLGKTGNGYYSPASYDAQLDASIALETIGSPKDALILVEGMFLHRDELFSYWDCSVFLDVPFKETAARMALRDGSNPDPEHSSMKRYVDGQRMYFKSARPWDRATFVVDNANYLLPRLLETNQVRDI</sequence>
<keyword evidence="3" id="KW-1185">Reference proteome</keyword>
<keyword evidence="2" id="KW-0808">Transferase</keyword>
<evidence type="ECO:0000313" key="2">
    <source>
        <dbReference type="EMBL" id="UUX59831.1"/>
    </source>
</evidence>
<gene>
    <name evidence="1" type="ORF">FQA45_15790</name>
    <name evidence="2" type="ORF">NUH22_04195</name>
</gene>
<dbReference type="Proteomes" id="UP001060018">
    <property type="component" value="Chromosome"/>
</dbReference>
<keyword evidence="2" id="KW-0418">Kinase</keyword>
<dbReference type="EMBL" id="CP102487">
    <property type="protein sequence ID" value="UUX59831.1"/>
    <property type="molecule type" value="Genomic_DNA"/>
</dbReference>
<protein>
    <submittedName>
        <fullName evidence="2">Uridine kinase</fullName>
    </submittedName>
</protein>
<proteinExistence type="predicted"/>
<evidence type="ECO:0000313" key="4">
    <source>
        <dbReference type="Proteomes" id="UP001060018"/>
    </source>
</evidence>
<dbReference type="SUPFAM" id="SSF52540">
    <property type="entry name" value="P-loop containing nucleoside triphosphate hydrolases"/>
    <property type="match status" value="1"/>
</dbReference>